<dbReference type="PRINTS" id="PR00702">
    <property type="entry name" value="ACRIFLAVINRP"/>
</dbReference>
<dbReference type="Gene3D" id="3.30.70.1440">
    <property type="entry name" value="Multidrug efflux transporter AcrB pore domain"/>
    <property type="match status" value="1"/>
</dbReference>
<keyword evidence="5" id="KW-0812">Transmembrane</keyword>
<gene>
    <name evidence="8" type="primary">ttgB</name>
    <name evidence="8" type="ORF">Psal009_03410</name>
</gene>
<proteinExistence type="predicted"/>
<keyword evidence="6" id="KW-1133">Transmembrane helix</keyword>
<evidence type="ECO:0000313" key="9">
    <source>
        <dbReference type="Proteomes" id="UP000422232"/>
    </source>
</evidence>
<dbReference type="EMBL" id="CP038908">
    <property type="protein sequence ID" value="QGO07458.1"/>
    <property type="molecule type" value="Genomic_DNA"/>
</dbReference>
<dbReference type="SUPFAM" id="SSF82693">
    <property type="entry name" value="Multidrug efflux transporter AcrB pore domain, PN1, PN2, PC1 and PC2 subdomains"/>
    <property type="match status" value="4"/>
</dbReference>
<dbReference type="InterPro" id="IPR027463">
    <property type="entry name" value="AcrB_DN_DC_subdom"/>
</dbReference>
<dbReference type="SUPFAM" id="SSF82714">
    <property type="entry name" value="Multidrug efflux transporter AcrB TolC docking domain, DN and DC subdomains"/>
    <property type="match status" value="2"/>
</dbReference>
<dbReference type="GO" id="GO:0005886">
    <property type="term" value="C:plasma membrane"/>
    <property type="evidence" value="ECO:0007669"/>
    <property type="project" value="UniProtKB-SubCell"/>
</dbReference>
<dbReference type="Pfam" id="PF00873">
    <property type="entry name" value="ACR_tran"/>
    <property type="match status" value="1"/>
</dbReference>
<dbReference type="PANTHER" id="PTHR32063">
    <property type="match status" value="1"/>
</dbReference>
<keyword evidence="2" id="KW-0813">Transport</keyword>
<dbReference type="FunFam" id="1.20.1640.10:FF:000001">
    <property type="entry name" value="Efflux pump membrane transporter"/>
    <property type="match status" value="1"/>
</dbReference>
<dbReference type="PANTHER" id="PTHR32063:SF23">
    <property type="entry name" value="HAE1 FAMILY EFFLLUX PUMP PERMEASE COMPONENT"/>
    <property type="match status" value="1"/>
</dbReference>
<dbReference type="RefSeq" id="WP_016209727.1">
    <property type="nucleotide sequence ID" value="NZ_CP012413.1"/>
</dbReference>
<comment type="subcellular location">
    <subcellularLocation>
        <location evidence="1">Cell inner membrane</location>
        <topology evidence="1">Multi-pass membrane protein</topology>
    </subcellularLocation>
</comment>
<dbReference type="Proteomes" id="UP000422232">
    <property type="component" value="Chromosome"/>
</dbReference>
<name>A0A9Q5VJ13_PISSA</name>
<dbReference type="Gene3D" id="3.30.2090.10">
    <property type="entry name" value="Multidrug efflux transporter AcrB TolC docking domain, DN and DC subdomains"/>
    <property type="match status" value="2"/>
</dbReference>
<dbReference type="Gene3D" id="3.30.70.1320">
    <property type="entry name" value="Multidrug efflux transporter AcrB pore domain like"/>
    <property type="match status" value="1"/>
</dbReference>
<keyword evidence="4" id="KW-0997">Cell inner membrane</keyword>
<organism evidence="8 9">
    <name type="scientific">Piscirickettsia salmonis</name>
    <dbReference type="NCBI Taxonomy" id="1238"/>
    <lineage>
        <taxon>Bacteria</taxon>
        <taxon>Pseudomonadati</taxon>
        <taxon>Pseudomonadota</taxon>
        <taxon>Gammaproteobacteria</taxon>
        <taxon>Thiotrichales</taxon>
        <taxon>Piscirickettsiaceae</taxon>
        <taxon>Piscirickettsia</taxon>
    </lineage>
</organism>
<dbReference type="GO" id="GO:0042910">
    <property type="term" value="F:xenobiotic transmembrane transporter activity"/>
    <property type="evidence" value="ECO:0007669"/>
    <property type="project" value="TreeGrafter"/>
</dbReference>
<dbReference type="GeneID" id="66742329"/>
<keyword evidence="9" id="KW-1185">Reference proteome</keyword>
<dbReference type="AlphaFoldDB" id="A0A9Q5VJ13"/>
<evidence type="ECO:0000256" key="1">
    <source>
        <dbReference type="ARBA" id="ARBA00004429"/>
    </source>
</evidence>
<evidence type="ECO:0000256" key="5">
    <source>
        <dbReference type="ARBA" id="ARBA00022692"/>
    </source>
</evidence>
<dbReference type="SUPFAM" id="SSF82866">
    <property type="entry name" value="Multidrug efflux transporter AcrB transmembrane domain"/>
    <property type="match status" value="2"/>
</dbReference>
<protein>
    <submittedName>
        <fullName evidence="8">Efflux pump membrane transporter TtgB</fullName>
    </submittedName>
</protein>
<dbReference type="Gene3D" id="3.30.70.1430">
    <property type="entry name" value="Multidrug efflux transporter AcrB pore domain"/>
    <property type="match status" value="2"/>
</dbReference>
<evidence type="ECO:0000256" key="3">
    <source>
        <dbReference type="ARBA" id="ARBA00022475"/>
    </source>
</evidence>
<keyword evidence="3" id="KW-1003">Cell membrane</keyword>
<reference evidence="8 9" key="1">
    <citation type="submission" date="2019-04" db="EMBL/GenBank/DDBJ databases">
        <title>Complete genome sequencing of Piscirickettsia salmonis strain Psal-009.</title>
        <authorList>
            <person name="Schober I."/>
            <person name="Bunk B."/>
            <person name="Sproer C."/>
            <person name="Carril G.P."/>
            <person name="Riedel T."/>
            <person name="Flores-Herrera P.A."/>
            <person name="Nourdin-Galindo G."/>
            <person name="Marshall S.H."/>
            <person name="Overmann J."/>
        </authorList>
    </citation>
    <scope>NUCLEOTIDE SEQUENCE [LARGE SCALE GENOMIC DNA]</scope>
    <source>
        <strain evidence="8 9">Psal-009</strain>
    </source>
</reference>
<evidence type="ECO:0000256" key="6">
    <source>
        <dbReference type="ARBA" id="ARBA00022989"/>
    </source>
</evidence>
<keyword evidence="7" id="KW-0472">Membrane</keyword>
<dbReference type="Gene3D" id="1.20.1640.10">
    <property type="entry name" value="Multidrug efflux transporter AcrB transmembrane domain"/>
    <property type="match status" value="2"/>
</dbReference>
<dbReference type="InterPro" id="IPR001036">
    <property type="entry name" value="Acrflvin-R"/>
</dbReference>
<evidence type="ECO:0000256" key="7">
    <source>
        <dbReference type="ARBA" id="ARBA00023136"/>
    </source>
</evidence>
<evidence type="ECO:0000256" key="4">
    <source>
        <dbReference type="ARBA" id="ARBA00022519"/>
    </source>
</evidence>
<evidence type="ECO:0000313" key="8">
    <source>
        <dbReference type="EMBL" id="QGO07458.1"/>
    </source>
</evidence>
<accession>A0A9Q5VJ13</accession>
<sequence>MKLPELCIKRPVLAVVISLIFILLGILGYLQLTLRDQPKVFKPGIAIRVTAPGSSPQYIEQNIIIPLENNLQAVSYLSYTHSESDQDYAQIDLNFKDITPAQFLTAQSQVQQAVNATDLPDNANTPVIDLRGSNTEQALLISLSDPNMKQHALVDYVANHVVKCLQQVPGVGQVQQMSAIDALRINLSPNNMALLGVSVEEVIAALKNNNSAIQAGQVTNSDQTISINLDARLTSIDQFKTIIVKHQGNHFIYLKDVATLSIDNVSYTGAYTFYNGMQGVAVRVRAADGANPIALGKHLHTALKHLQNQLPPGMQLHILWNQSKLIQHAVSEVFYTLLESMILVALVTLLFLGNWRFAIIPIVTIPVCMIASFAIMWLFGFSINLMTLLALVLAIGLVIDDAIIVLENSHRYVERGDQPMTATLKSMQQIVFPVIGMTLSIIAVYIPTAFLSGKTAVYFQQFAFTLAGATLISGVIALTLIPMMCARLLKANTKGSYTDKLEHAFLTLTHYYKQSLSWVISHRWLPISLFITLLIAGAIIFKSLPSTMIPKEYAGYVFIGIQAPDSASVAYTERAAKPIIAKIANMPEVAAIMSFGGGTGSSGNFGFNFAKLKPAYTRSVENAKVATKITTMFKHLKNVTVFSSPINIMSHNNDNSPGEINFYITGYANYNQIVTASQSFEKALKELPMFEKVNNNSRYSNQQYNIKVKRQLANELGISIDTINTAIGTYLGGYKFSHGYQFDGVEYPLYLQLAKNGLHDLNVLKHIFLTNNQGSPIALSRLVTIDYTTSLPQYIHIDSMRAGAMSVVPKSNYTNGQVINQLEAVAKQILPKDMSLQYDQHTREMLSGNHTIILIFSLGLIFIYLVLAALFESFIDPLIILLTVPLCIIGALAALKLIGGSLNIYTSIGLITLIGLIAKHGVLITHFANELYKQQNKQQDTSITTAIITAASMRLRPILMTTATMILGAVPLIFSNGVGANSRIQLGTVIIAGLAIGTIFSLFIVPIAYILFASLKIKINQNRKKATQTTVISDP</sequence>
<evidence type="ECO:0000256" key="2">
    <source>
        <dbReference type="ARBA" id="ARBA00022448"/>
    </source>
</evidence>